<protein>
    <submittedName>
        <fullName evidence="5">Beta-N-acetylglucosaminidase domain-containing protein</fullName>
    </submittedName>
</protein>
<feature type="domain" description="GH84" evidence="4">
    <location>
        <begin position="2"/>
        <end position="277"/>
    </location>
</feature>
<keyword evidence="2 3" id="KW-0326">Glycosidase</keyword>
<organism evidence="5 6">
    <name type="scientific">Candidatus Anaerobiospirillum merdipullorum</name>
    <dbReference type="NCBI Taxonomy" id="2838450"/>
    <lineage>
        <taxon>Bacteria</taxon>
        <taxon>Pseudomonadati</taxon>
        <taxon>Pseudomonadota</taxon>
        <taxon>Gammaproteobacteria</taxon>
        <taxon>Aeromonadales</taxon>
        <taxon>Succinivibrionaceae</taxon>
        <taxon>Anaerobiospirillum</taxon>
    </lineage>
</organism>
<evidence type="ECO:0000313" key="6">
    <source>
        <dbReference type="Proteomes" id="UP000824150"/>
    </source>
</evidence>
<evidence type="ECO:0000256" key="2">
    <source>
        <dbReference type="ARBA" id="ARBA00023295"/>
    </source>
</evidence>
<dbReference type="AlphaFoldDB" id="A0A9E2KPL5"/>
<sequence length="354" mass="39819">MAYIGVIEGFYGKQFKDEVRYTLLDALKAMGGSFYIYAPKEERALRQDLMRGVMGEKKLLRLEALKQKCADVGLDFGLALSPYNLTVSYDSIKDKFLAIVRTYATRLQPEIFCLLFDDQTLEGCDSATVQNCIVKDVCDLLPDSVKRFIICPTYYTFDPLLDKLFGKRPDDYFKKLCVGLPERVEIFWTGNKVVSPAISTADLEAATEVLGRKPFIWDNYPVNDGKNISQFLFLKPFGPRRNLEHVSSGHAINPMLQGVLNIHIWQTLFAQYQGLDDTAIQERLTQDLTAQLGAGAYVLIEQLHLLTDKGLNNLNALQKAMLIAACELEPKNAALNEIKAFLQGKYAFDPACLT</sequence>
<proteinExistence type="inferred from homology"/>
<comment type="similarity">
    <text evidence="3">Belongs to the glycosyl hydrolase 84 family.</text>
</comment>
<feature type="active site" description="Proton donor" evidence="3">
    <location>
        <position position="118"/>
    </location>
</feature>
<dbReference type="PANTHER" id="PTHR13170:SF16">
    <property type="entry name" value="PROTEIN O-GLCNACASE"/>
    <property type="match status" value="1"/>
</dbReference>
<dbReference type="GO" id="GO:0009100">
    <property type="term" value="P:glycoprotein metabolic process"/>
    <property type="evidence" value="ECO:0007669"/>
    <property type="project" value="TreeGrafter"/>
</dbReference>
<dbReference type="Gene3D" id="3.20.20.80">
    <property type="entry name" value="Glycosidases"/>
    <property type="match status" value="1"/>
</dbReference>
<evidence type="ECO:0000313" key="5">
    <source>
        <dbReference type="EMBL" id="MBU3827114.1"/>
    </source>
</evidence>
<reference evidence="5" key="2">
    <citation type="submission" date="2021-04" db="EMBL/GenBank/DDBJ databases">
        <authorList>
            <person name="Gilroy R."/>
        </authorList>
    </citation>
    <scope>NUCLEOTIDE SEQUENCE</scope>
    <source>
        <strain evidence="5">687</strain>
    </source>
</reference>
<gene>
    <name evidence="5" type="ORF">IAA31_06460</name>
</gene>
<dbReference type="PROSITE" id="PS52009">
    <property type="entry name" value="GH84"/>
    <property type="match status" value="1"/>
</dbReference>
<keyword evidence="1 3" id="KW-0378">Hydrolase</keyword>
<comment type="caution">
    <text evidence="5">The sequence shown here is derived from an EMBL/GenBank/DDBJ whole genome shotgun (WGS) entry which is preliminary data.</text>
</comment>
<dbReference type="Pfam" id="PF07555">
    <property type="entry name" value="NAGidase"/>
    <property type="match status" value="1"/>
</dbReference>
<dbReference type="GO" id="GO:0016231">
    <property type="term" value="F:beta-N-acetylglucosaminidase activity"/>
    <property type="evidence" value="ECO:0007669"/>
    <property type="project" value="TreeGrafter"/>
</dbReference>
<dbReference type="EMBL" id="JAHLFG010000070">
    <property type="protein sequence ID" value="MBU3827114.1"/>
    <property type="molecule type" value="Genomic_DNA"/>
</dbReference>
<reference evidence="5" key="1">
    <citation type="journal article" date="2021" name="PeerJ">
        <title>Extensive microbial diversity within the chicken gut microbiome revealed by metagenomics and culture.</title>
        <authorList>
            <person name="Gilroy R."/>
            <person name="Ravi A."/>
            <person name="Getino M."/>
            <person name="Pursley I."/>
            <person name="Horton D.L."/>
            <person name="Alikhan N.F."/>
            <person name="Baker D."/>
            <person name="Gharbi K."/>
            <person name="Hall N."/>
            <person name="Watson M."/>
            <person name="Adriaenssens E.M."/>
            <person name="Foster-Nyarko E."/>
            <person name="Jarju S."/>
            <person name="Secka A."/>
            <person name="Antonio M."/>
            <person name="Oren A."/>
            <person name="Chaudhuri R.R."/>
            <person name="La Ragione R."/>
            <person name="Hildebrand F."/>
            <person name="Pallen M.J."/>
        </authorList>
    </citation>
    <scope>NUCLEOTIDE SEQUENCE</scope>
    <source>
        <strain evidence="5">687</strain>
    </source>
</reference>
<dbReference type="InterPro" id="IPR011496">
    <property type="entry name" value="O-GlcNAcase_cat"/>
</dbReference>
<evidence type="ECO:0000256" key="1">
    <source>
        <dbReference type="ARBA" id="ARBA00022801"/>
    </source>
</evidence>
<name>A0A9E2KPL5_9GAMM</name>
<dbReference type="PANTHER" id="PTHR13170">
    <property type="entry name" value="O-GLCNACASE"/>
    <property type="match status" value="1"/>
</dbReference>
<dbReference type="InterPro" id="IPR051822">
    <property type="entry name" value="Glycosyl_Hydrolase_84"/>
</dbReference>
<dbReference type="SUPFAM" id="SSF51445">
    <property type="entry name" value="(Trans)glycosidases"/>
    <property type="match status" value="1"/>
</dbReference>
<dbReference type="Proteomes" id="UP000824150">
    <property type="component" value="Unassembled WGS sequence"/>
</dbReference>
<accession>A0A9E2KPL5</accession>
<dbReference type="InterPro" id="IPR017853">
    <property type="entry name" value="GH"/>
</dbReference>
<evidence type="ECO:0000256" key="3">
    <source>
        <dbReference type="PROSITE-ProRule" id="PRU01353"/>
    </source>
</evidence>
<evidence type="ECO:0000259" key="4">
    <source>
        <dbReference type="PROSITE" id="PS52009"/>
    </source>
</evidence>